<comment type="subcellular location">
    <subcellularLocation>
        <location evidence="1">Endoplasmic reticulum membrane</location>
        <topology evidence="1">Multi-pass membrane protein</topology>
    </subcellularLocation>
</comment>
<keyword evidence="8" id="KW-1185">Reference proteome</keyword>
<keyword evidence="5 6" id="KW-0472">Membrane</keyword>
<dbReference type="Pfam" id="PF11779">
    <property type="entry name" value="SPT_ssu-like"/>
    <property type="match status" value="1"/>
</dbReference>
<dbReference type="RefSeq" id="XP_070867387.1">
    <property type="nucleotide sequence ID" value="XM_071009895.1"/>
</dbReference>
<dbReference type="Proteomes" id="UP001600064">
    <property type="component" value="Unassembled WGS sequence"/>
</dbReference>
<sequence length="108" mass="12192">MPSLLESFSKWLKLKIYQLEVTYSVYMLTPAEKFFFYSVVFLLTSLTLIASVLYLPQHVQFIINRAWFYMHGESLDGAVKIAKGSLGQFLSSTTAGAAKTTVEAVREL</sequence>
<dbReference type="EMBL" id="JAZGUE010000003">
    <property type="protein sequence ID" value="KAL2268663.1"/>
    <property type="molecule type" value="Genomic_DNA"/>
</dbReference>
<name>A0ABR4DE60_9PEZI</name>
<evidence type="ECO:0000256" key="5">
    <source>
        <dbReference type="ARBA" id="ARBA00023136"/>
    </source>
</evidence>
<evidence type="ECO:0000313" key="8">
    <source>
        <dbReference type="Proteomes" id="UP001600064"/>
    </source>
</evidence>
<organism evidence="7 8">
    <name type="scientific">Remersonia thermophila</name>
    <dbReference type="NCBI Taxonomy" id="72144"/>
    <lineage>
        <taxon>Eukaryota</taxon>
        <taxon>Fungi</taxon>
        <taxon>Dikarya</taxon>
        <taxon>Ascomycota</taxon>
        <taxon>Pezizomycotina</taxon>
        <taxon>Sordariomycetes</taxon>
        <taxon>Sordariomycetidae</taxon>
        <taxon>Sordariales</taxon>
        <taxon>Sordariales incertae sedis</taxon>
        <taxon>Remersonia</taxon>
    </lineage>
</organism>
<evidence type="ECO:0000256" key="3">
    <source>
        <dbReference type="ARBA" id="ARBA00022824"/>
    </source>
</evidence>
<gene>
    <name evidence="7" type="ORF">VTJ83DRAFT_3509</name>
</gene>
<evidence type="ECO:0000256" key="1">
    <source>
        <dbReference type="ARBA" id="ARBA00004477"/>
    </source>
</evidence>
<feature type="transmembrane region" description="Helical" evidence="6">
    <location>
        <begin position="34"/>
        <end position="55"/>
    </location>
</feature>
<reference evidence="7 8" key="1">
    <citation type="journal article" date="2024" name="Commun. Biol.">
        <title>Comparative genomic analysis of thermophilic fungi reveals convergent evolutionary adaptations and gene losses.</title>
        <authorList>
            <person name="Steindorff A.S."/>
            <person name="Aguilar-Pontes M.V."/>
            <person name="Robinson A.J."/>
            <person name="Andreopoulos B."/>
            <person name="LaButti K."/>
            <person name="Kuo A."/>
            <person name="Mondo S."/>
            <person name="Riley R."/>
            <person name="Otillar R."/>
            <person name="Haridas S."/>
            <person name="Lipzen A."/>
            <person name="Grimwood J."/>
            <person name="Schmutz J."/>
            <person name="Clum A."/>
            <person name="Reid I.D."/>
            <person name="Moisan M.C."/>
            <person name="Butler G."/>
            <person name="Nguyen T.T.M."/>
            <person name="Dewar K."/>
            <person name="Conant G."/>
            <person name="Drula E."/>
            <person name="Henrissat B."/>
            <person name="Hansel C."/>
            <person name="Singer S."/>
            <person name="Hutchinson M.I."/>
            <person name="de Vries R.P."/>
            <person name="Natvig D.O."/>
            <person name="Powell A.J."/>
            <person name="Tsang A."/>
            <person name="Grigoriev I.V."/>
        </authorList>
    </citation>
    <scope>NUCLEOTIDE SEQUENCE [LARGE SCALE GENOMIC DNA]</scope>
    <source>
        <strain evidence="7 8">ATCC 22073</strain>
    </source>
</reference>
<evidence type="ECO:0000256" key="4">
    <source>
        <dbReference type="ARBA" id="ARBA00022989"/>
    </source>
</evidence>
<dbReference type="InterPro" id="IPR024512">
    <property type="entry name" value="Ser_palmitoyltrfase_ssu-like"/>
</dbReference>
<protein>
    <submittedName>
        <fullName evidence="7">Uncharacterized protein</fullName>
    </submittedName>
</protein>
<comment type="caution">
    <text evidence="7">The sequence shown here is derived from an EMBL/GenBank/DDBJ whole genome shotgun (WGS) entry which is preliminary data.</text>
</comment>
<dbReference type="GeneID" id="98124539"/>
<keyword evidence="3" id="KW-0256">Endoplasmic reticulum</keyword>
<evidence type="ECO:0000256" key="6">
    <source>
        <dbReference type="SAM" id="Phobius"/>
    </source>
</evidence>
<keyword evidence="2 6" id="KW-0812">Transmembrane</keyword>
<keyword evidence="4 6" id="KW-1133">Transmembrane helix</keyword>
<evidence type="ECO:0000256" key="2">
    <source>
        <dbReference type="ARBA" id="ARBA00022692"/>
    </source>
</evidence>
<evidence type="ECO:0000313" key="7">
    <source>
        <dbReference type="EMBL" id="KAL2268663.1"/>
    </source>
</evidence>
<proteinExistence type="predicted"/>
<accession>A0ABR4DE60</accession>